<protein>
    <recommendedName>
        <fullName evidence="5">Tyr recombinase domain-containing protein</fullName>
    </recommendedName>
</protein>
<dbReference type="Pfam" id="PF00589">
    <property type="entry name" value="Phage_integrase"/>
    <property type="match status" value="1"/>
</dbReference>
<evidence type="ECO:0000256" key="2">
    <source>
        <dbReference type="ARBA" id="ARBA00022908"/>
    </source>
</evidence>
<keyword evidence="7" id="KW-1185">Reference proteome</keyword>
<organism evidence="6 7">
    <name type="scientific">Paraburkholderia ultramafica</name>
    <dbReference type="NCBI Taxonomy" id="1544867"/>
    <lineage>
        <taxon>Bacteria</taxon>
        <taxon>Pseudomonadati</taxon>
        <taxon>Pseudomonadota</taxon>
        <taxon>Betaproteobacteria</taxon>
        <taxon>Burkholderiales</taxon>
        <taxon>Burkholderiaceae</taxon>
        <taxon>Paraburkholderia</taxon>
    </lineage>
</organism>
<dbReference type="RefSeq" id="WP_175152278.1">
    <property type="nucleotide sequence ID" value="NZ_CADIKK010000028.1"/>
</dbReference>
<name>A0A6S7BVC2_9BURK</name>
<dbReference type="GO" id="GO:0006310">
    <property type="term" value="P:DNA recombination"/>
    <property type="evidence" value="ECO:0007669"/>
    <property type="project" value="UniProtKB-KW"/>
</dbReference>
<dbReference type="Proteomes" id="UP000494365">
    <property type="component" value="Unassembled WGS sequence"/>
</dbReference>
<dbReference type="SUPFAM" id="SSF56349">
    <property type="entry name" value="DNA breaking-rejoining enzymes"/>
    <property type="match status" value="1"/>
</dbReference>
<dbReference type="Gene3D" id="1.10.150.130">
    <property type="match status" value="1"/>
</dbReference>
<dbReference type="GO" id="GO:0003677">
    <property type="term" value="F:DNA binding"/>
    <property type="evidence" value="ECO:0007669"/>
    <property type="project" value="UniProtKB-KW"/>
</dbReference>
<gene>
    <name evidence="6" type="ORF">LMG28614_05178</name>
</gene>
<dbReference type="GO" id="GO:0015074">
    <property type="term" value="P:DNA integration"/>
    <property type="evidence" value="ECO:0007669"/>
    <property type="project" value="UniProtKB-KW"/>
</dbReference>
<keyword evidence="4" id="KW-0233">DNA recombination</keyword>
<proteinExistence type="inferred from homology"/>
<comment type="similarity">
    <text evidence="1">Belongs to the 'phage' integrase family.</text>
</comment>
<dbReference type="PANTHER" id="PTHR30629">
    <property type="entry name" value="PROPHAGE INTEGRASE"/>
    <property type="match status" value="1"/>
</dbReference>
<reference evidence="6 7" key="1">
    <citation type="submission" date="2020-04" db="EMBL/GenBank/DDBJ databases">
        <authorList>
            <person name="De Canck E."/>
        </authorList>
    </citation>
    <scope>NUCLEOTIDE SEQUENCE [LARGE SCALE GENOMIC DNA]</scope>
    <source>
        <strain evidence="6 7">LMG 28614</strain>
    </source>
</reference>
<dbReference type="Gene3D" id="1.10.443.10">
    <property type="entry name" value="Intergrase catalytic core"/>
    <property type="match status" value="1"/>
</dbReference>
<dbReference type="InterPro" id="IPR013762">
    <property type="entry name" value="Integrase-like_cat_sf"/>
</dbReference>
<sequence>MPKRRNSENRGLPERWRKFHGAYYYRVPNGLESSWDGKKQFRLGGTLPEAYRVWADRLGSIDDAKTVGDLLERYALEVVPKKEITTQAHNAVAIKRLRAVLGNMPLASIKPRHIYQYVDKRSAKTAAKREIEVLSHAYTKAVEWGYLDSHPFKGEVRLGGERPRTRYVEDWEIVECLSLQSRRKSGSVLAIQAYARIKLLTGMRRGDLLRLTMSDLQDDGIHVTPGKTEGSTGKRLIIEWTDELRAAVATAKSVRPVPLSPWLFCNRKGDCYFNQVGRAGGWDTMWRNFMDRVLEETQVKEHFTEHDLRAKCARDAETLEHARTLLAHADGKVTERIYRRKPERVKPLR</sequence>
<evidence type="ECO:0000256" key="1">
    <source>
        <dbReference type="ARBA" id="ARBA00008857"/>
    </source>
</evidence>
<dbReference type="AlphaFoldDB" id="A0A6S7BVC2"/>
<dbReference type="EMBL" id="CADIKK010000028">
    <property type="protein sequence ID" value="CAB3800453.1"/>
    <property type="molecule type" value="Genomic_DNA"/>
</dbReference>
<dbReference type="InterPro" id="IPR002104">
    <property type="entry name" value="Integrase_catalytic"/>
</dbReference>
<feature type="domain" description="Tyr recombinase" evidence="5">
    <location>
        <begin position="192"/>
        <end position="341"/>
    </location>
</feature>
<evidence type="ECO:0000259" key="5">
    <source>
        <dbReference type="Pfam" id="PF00589"/>
    </source>
</evidence>
<evidence type="ECO:0000256" key="3">
    <source>
        <dbReference type="ARBA" id="ARBA00023125"/>
    </source>
</evidence>
<keyword evidence="3" id="KW-0238">DNA-binding</keyword>
<evidence type="ECO:0000256" key="4">
    <source>
        <dbReference type="ARBA" id="ARBA00023172"/>
    </source>
</evidence>
<dbReference type="InterPro" id="IPR011010">
    <property type="entry name" value="DNA_brk_join_enz"/>
</dbReference>
<evidence type="ECO:0000313" key="7">
    <source>
        <dbReference type="Proteomes" id="UP000494365"/>
    </source>
</evidence>
<dbReference type="PANTHER" id="PTHR30629:SF2">
    <property type="entry name" value="PROPHAGE INTEGRASE INTS-RELATED"/>
    <property type="match status" value="1"/>
</dbReference>
<keyword evidence="2" id="KW-0229">DNA integration</keyword>
<evidence type="ECO:0000313" key="6">
    <source>
        <dbReference type="EMBL" id="CAB3800453.1"/>
    </source>
</evidence>
<accession>A0A6S7BVC2</accession>
<dbReference type="InterPro" id="IPR010998">
    <property type="entry name" value="Integrase_recombinase_N"/>
</dbReference>
<dbReference type="InterPro" id="IPR050808">
    <property type="entry name" value="Phage_Integrase"/>
</dbReference>